<dbReference type="GO" id="GO:0004386">
    <property type="term" value="F:helicase activity"/>
    <property type="evidence" value="ECO:0007669"/>
    <property type="project" value="UniProtKB-KW"/>
</dbReference>
<dbReference type="Pfam" id="PF24580">
    <property type="entry name" value="DUF7607"/>
    <property type="match status" value="1"/>
</dbReference>
<evidence type="ECO:0000256" key="4">
    <source>
        <dbReference type="ARBA" id="ARBA00022801"/>
    </source>
</evidence>
<keyword evidence="6" id="KW-0067">ATP-binding</keyword>
<dbReference type="EMBL" id="JAANYQ010000013">
    <property type="protein sequence ID" value="KAF4121247.1"/>
    <property type="molecule type" value="Genomic_DNA"/>
</dbReference>
<feature type="compositionally biased region" description="Basic and acidic residues" evidence="10">
    <location>
        <begin position="551"/>
        <end position="570"/>
    </location>
</feature>
<dbReference type="InterPro" id="IPR000330">
    <property type="entry name" value="SNF2_N"/>
</dbReference>
<dbReference type="PROSITE" id="PS51192">
    <property type="entry name" value="HELICASE_ATP_BIND_1"/>
    <property type="match status" value="1"/>
</dbReference>
<dbReference type="InterPro" id="IPR038718">
    <property type="entry name" value="SNF2-like_sf"/>
</dbReference>
<evidence type="ECO:0000256" key="2">
    <source>
        <dbReference type="ARBA" id="ARBA00007025"/>
    </source>
</evidence>
<keyword evidence="8" id="KW-0539">Nucleus</keyword>
<dbReference type="PROSITE" id="PS51194">
    <property type="entry name" value="HELICASE_CTER"/>
    <property type="match status" value="1"/>
</dbReference>
<evidence type="ECO:0000259" key="11">
    <source>
        <dbReference type="PROSITE" id="PS51192"/>
    </source>
</evidence>
<reference evidence="13" key="1">
    <citation type="submission" date="2020-03" db="EMBL/GenBank/DDBJ databases">
        <title>Site-based positive gene gene selection in Geosmithia morbida across the United States reveals a broad range of putative effectors and factors for local host and environmental adapation.</title>
        <authorList>
            <person name="Onufrak A."/>
            <person name="Murdoch R.W."/>
            <person name="Gazis R."/>
            <person name="Huff M."/>
            <person name="Staton M."/>
            <person name="Klingeman W."/>
            <person name="Hadziabdic D."/>
        </authorList>
    </citation>
    <scope>NUCLEOTIDE SEQUENCE</scope>
    <source>
        <strain evidence="13">1262</strain>
    </source>
</reference>
<feature type="region of interest" description="Disordered" evidence="10">
    <location>
        <begin position="112"/>
        <end position="174"/>
    </location>
</feature>
<feature type="domain" description="Helicase ATP-binding" evidence="11">
    <location>
        <begin position="813"/>
        <end position="1000"/>
    </location>
</feature>
<sequence length="1614" mass="179775">MAPQQDPFLWDVDAVVDALCVAPSSWTKDPVSLAAKLREEEFDGKTLLTFAETCSRQELMECLGIRLARHKVSLTQKLVDLCDESKQYRQWLSAFRKKTLFALEDDELVADEPAAKPTSEHHAGTPDHQVATEHPPSEKSPAESRTDGEVTARKQPAQGPERKHMPAGKSSNEAYDTQALVPTEDEPPLKRRRMQPINLSQKPQTLGLPWERQPEWAYIGTGSISSDFIKSTQGKISTRFQSYANGDEEIFEMSDLPSELDEETLREMEEERMGNEENERLMDYLTRERVREILDSEVERMTAQWKDTKLAQRERLAYKLWTSAARRGSKAEEALHARSQAKYFHNRIQALSAEILGMKWQVGDEVQFQAQILEPSLKEKLHALWLADTLESRVQPPKPPPAPRKPKEPKPSTNDPELLTSSDYEDDLDDFIVSDQDDALPVECAPRVKSTGGCISVAKVSAEEAAKEMLPSEQRLPDDGAPEEERSAGGDHVDEMEGIEQTSPATPIKAEKQRHPQVGATRPGGRSERHDDISDRIVIDLTSPGKPQSPKPEDLEKLEAGKKKADKDKNSAPGEPPSLESLGTLEAICAVDRGFWNSQNDRWRLEVWDDFVIPFISDPPTNAAQLEGSDQEMLKSDICRIFLSFVKCKAQGQKRMISLSSRNAKKIRTSRNIWFDPFCAFIKASEPIFPHESQIYRDHDISDVDLPDDGDEQGAGLESTPSRQAAAREIIRNKDAVDLREHEKKRAEEQEARRKRLQATLADSGLVSQDKSRLIINDTKEEGQSLIYVNDNTSKSIKDHQVKGVRFLWNQIILDTKHRHGCLLAHTMGLGKTMQVITFLVAVADAAKSSDPSVASQIPKDLRTSQTIVLCPSGLVDNWMDELLKWAPSGSLGPLTHLDAVTEVPQRLAIVRRWAEVGGVLVIGYNMLLNVAQDEEAENILLNRPSMVVADEAHRLKNRETKLNSMCSRFKTTRRIALTGSPLANNVEEYYSMIDWVSPNFLGPLSEFREVYVRDIQAGLDRDSPISDRRRALKVLQVLKATVAAKVDRATIKSCLAHDLPPKAEPTPDDELARAGGKTDQAKIFSTVNNLGLICNHPRCFHEKLLEVKASPDNHPSFPHSIISAALRETKRTDNIDPLLSHKVQYMLLILDQARAAGDKVLVFTHSRNTLNYLENLLKLQKRAVCRLDGSTKIDQRQERIRDFNAGSQEVYLISTTAGGVGLNIQGANRIVIFDSKWNPVDEQQAVGRAYRIGQRKTVFVYHLVVAGTFEEAMQSKSVFKTQLASRVVDKKNPIAWGQRHASLLGPIKDVRQEDLSIFVGKDRILDSLIQHPPGGSRITKIVSTDTFEEEDEDTNLTAQEQREAQDLLRAAAAATNDEASGGNSMVSPISAYTDDNGGPDTEAAVVGQPDAVDQPDTQACGDTRGGICAAAEAGADGDPDNRFRIHGRYQGLPHSSYDDDGDDDDDDDDDGAAAATAEHPDREPQRCEFQVSTGQQGTGSRIGRSDSGMVTSVMWEVDKVRKAMAEGFLPDDQQWRTLNEMMTRDRFALAVFSGLLSPPLLATAPGDQLRLRAKVLDGLSKDDFTKQLTDPPMSGPQFSLRLFLTVYEPEKRA</sequence>
<evidence type="ECO:0000313" key="13">
    <source>
        <dbReference type="EMBL" id="KAF4121247.1"/>
    </source>
</evidence>
<organism evidence="13 14">
    <name type="scientific">Geosmithia morbida</name>
    <dbReference type="NCBI Taxonomy" id="1094350"/>
    <lineage>
        <taxon>Eukaryota</taxon>
        <taxon>Fungi</taxon>
        <taxon>Dikarya</taxon>
        <taxon>Ascomycota</taxon>
        <taxon>Pezizomycotina</taxon>
        <taxon>Sordariomycetes</taxon>
        <taxon>Hypocreomycetidae</taxon>
        <taxon>Hypocreales</taxon>
        <taxon>Bionectriaceae</taxon>
        <taxon>Geosmithia</taxon>
    </lineage>
</organism>
<dbReference type="SMART" id="SM00487">
    <property type="entry name" value="DEXDc"/>
    <property type="match status" value="1"/>
</dbReference>
<evidence type="ECO:0000256" key="1">
    <source>
        <dbReference type="ARBA" id="ARBA00004123"/>
    </source>
</evidence>
<feature type="compositionally biased region" description="Polar residues" evidence="10">
    <location>
        <begin position="1491"/>
        <end position="1500"/>
    </location>
</feature>
<dbReference type="SMART" id="SM00490">
    <property type="entry name" value="HELICc"/>
    <property type="match status" value="1"/>
</dbReference>
<dbReference type="GO" id="GO:0003677">
    <property type="term" value="F:DNA binding"/>
    <property type="evidence" value="ECO:0007669"/>
    <property type="project" value="UniProtKB-KW"/>
</dbReference>
<name>A0A9P5D054_9HYPO</name>
<dbReference type="GO" id="GO:0016887">
    <property type="term" value="F:ATP hydrolysis activity"/>
    <property type="evidence" value="ECO:0007669"/>
    <property type="project" value="InterPro"/>
</dbReference>
<keyword evidence="7" id="KW-0238">DNA-binding</keyword>
<dbReference type="GeneID" id="55968439"/>
<comment type="caution">
    <text evidence="13">The sequence shown here is derived from an EMBL/GenBank/DDBJ whole genome shotgun (WGS) entry which is preliminary data.</text>
</comment>
<feature type="compositionally biased region" description="Basic and acidic residues" evidence="10">
    <location>
        <begin position="135"/>
        <end position="152"/>
    </location>
</feature>
<feature type="coiled-coil region" evidence="9">
    <location>
        <begin position="733"/>
        <end position="760"/>
    </location>
</feature>
<dbReference type="InterPro" id="IPR049730">
    <property type="entry name" value="SNF2/RAD54-like_C"/>
</dbReference>
<evidence type="ECO:0000259" key="12">
    <source>
        <dbReference type="PROSITE" id="PS51194"/>
    </source>
</evidence>
<dbReference type="GO" id="GO:0005524">
    <property type="term" value="F:ATP binding"/>
    <property type="evidence" value="ECO:0007669"/>
    <property type="project" value="UniProtKB-KW"/>
</dbReference>
<keyword evidence="3" id="KW-0547">Nucleotide-binding</keyword>
<keyword evidence="4" id="KW-0378">Hydrolase</keyword>
<evidence type="ECO:0000256" key="9">
    <source>
        <dbReference type="SAM" id="Coils"/>
    </source>
</evidence>
<comment type="similarity">
    <text evidence="2">Belongs to the SNF2/RAD54 helicase family.</text>
</comment>
<comment type="subcellular location">
    <subcellularLocation>
        <location evidence="1">Nucleus</location>
    </subcellularLocation>
</comment>
<feature type="compositionally biased region" description="Polar residues" evidence="10">
    <location>
        <begin position="412"/>
        <end position="422"/>
    </location>
</feature>
<evidence type="ECO:0000256" key="3">
    <source>
        <dbReference type="ARBA" id="ARBA00022741"/>
    </source>
</evidence>
<dbReference type="CDD" id="cd18793">
    <property type="entry name" value="SF2_C_SNF"/>
    <property type="match status" value="1"/>
</dbReference>
<dbReference type="RefSeq" id="XP_035319899.1">
    <property type="nucleotide sequence ID" value="XM_035464189.1"/>
</dbReference>
<proteinExistence type="inferred from homology"/>
<dbReference type="Gene3D" id="3.40.50.300">
    <property type="entry name" value="P-loop containing nucleotide triphosphate hydrolases"/>
    <property type="match status" value="1"/>
</dbReference>
<feature type="compositionally biased region" description="Acidic residues" evidence="10">
    <location>
        <begin position="703"/>
        <end position="712"/>
    </location>
</feature>
<dbReference type="Proteomes" id="UP000749293">
    <property type="component" value="Unassembled WGS sequence"/>
</dbReference>
<feature type="region of interest" description="Disordered" evidence="10">
    <location>
        <begin position="701"/>
        <end position="725"/>
    </location>
</feature>
<feature type="domain" description="Helicase C-terminal" evidence="12">
    <location>
        <begin position="1142"/>
        <end position="1295"/>
    </location>
</feature>
<dbReference type="Pfam" id="PF00176">
    <property type="entry name" value="SNF2-rel_dom"/>
    <property type="match status" value="1"/>
</dbReference>
<feature type="compositionally biased region" description="Low complexity" evidence="10">
    <location>
        <begin position="1426"/>
        <end position="1437"/>
    </location>
</feature>
<dbReference type="OrthoDB" id="2020972at2759"/>
<dbReference type="InterPro" id="IPR014001">
    <property type="entry name" value="Helicase_ATP-bd"/>
</dbReference>
<protein>
    <submittedName>
        <fullName evidence="13">Superfamily II DNA or RNA helicase, SNF2 family</fullName>
    </submittedName>
</protein>
<dbReference type="InterPro" id="IPR056026">
    <property type="entry name" value="DUF7607"/>
</dbReference>
<feature type="region of interest" description="Disordered" evidence="10">
    <location>
        <begin position="391"/>
        <end position="422"/>
    </location>
</feature>
<dbReference type="GO" id="GO:0005634">
    <property type="term" value="C:nucleus"/>
    <property type="evidence" value="ECO:0007669"/>
    <property type="project" value="UniProtKB-SubCell"/>
</dbReference>
<keyword evidence="9" id="KW-0175">Coiled coil</keyword>
<evidence type="ECO:0000313" key="14">
    <source>
        <dbReference type="Proteomes" id="UP000749293"/>
    </source>
</evidence>
<dbReference type="InterPro" id="IPR044574">
    <property type="entry name" value="ARIP4-like"/>
</dbReference>
<feature type="region of interest" description="Disordered" evidence="10">
    <location>
        <begin position="464"/>
        <end position="580"/>
    </location>
</feature>
<dbReference type="InterPro" id="IPR001650">
    <property type="entry name" value="Helicase_C-like"/>
</dbReference>
<gene>
    <name evidence="13" type="ORF">GMORB2_2209</name>
</gene>
<keyword evidence="14" id="KW-1185">Reference proteome</keyword>
<dbReference type="PANTHER" id="PTHR45797">
    <property type="entry name" value="RAD54-LIKE"/>
    <property type="match status" value="1"/>
</dbReference>
<dbReference type="SUPFAM" id="SSF52540">
    <property type="entry name" value="P-loop containing nucleoside triphosphate hydrolases"/>
    <property type="match status" value="2"/>
</dbReference>
<dbReference type="PANTHER" id="PTHR45797:SF1">
    <property type="entry name" value="HELICASE ARIP4"/>
    <property type="match status" value="1"/>
</dbReference>
<feature type="region of interest" description="Disordered" evidence="10">
    <location>
        <begin position="1375"/>
        <end position="1508"/>
    </location>
</feature>
<dbReference type="Pfam" id="PF00271">
    <property type="entry name" value="Helicase_C"/>
    <property type="match status" value="1"/>
</dbReference>
<dbReference type="Gene3D" id="3.40.50.10810">
    <property type="entry name" value="Tandem AAA-ATPase domain"/>
    <property type="match status" value="1"/>
</dbReference>
<evidence type="ECO:0000256" key="8">
    <source>
        <dbReference type="ARBA" id="ARBA00023242"/>
    </source>
</evidence>
<keyword evidence="5 13" id="KW-0347">Helicase</keyword>
<evidence type="ECO:0000256" key="6">
    <source>
        <dbReference type="ARBA" id="ARBA00022840"/>
    </source>
</evidence>
<feature type="compositionally biased region" description="Basic and acidic residues" evidence="10">
    <location>
        <begin position="475"/>
        <end position="495"/>
    </location>
</feature>
<dbReference type="InterPro" id="IPR027417">
    <property type="entry name" value="P-loop_NTPase"/>
</dbReference>
<feature type="compositionally biased region" description="Basic and acidic residues" evidence="10">
    <location>
        <begin position="525"/>
        <end position="538"/>
    </location>
</feature>
<evidence type="ECO:0000256" key="7">
    <source>
        <dbReference type="ARBA" id="ARBA00023125"/>
    </source>
</evidence>
<accession>A0A9P5D054</accession>
<dbReference type="CDD" id="cd18007">
    <property type="entry name" value="DEXHc_ATRX-like"/>
    <property type="match status" value="1"/>
</dbReference>
<evidence type="ECO:0000256" key="5">
    <source>
        <dbReference type="ARBA" id="ARBA00022806"/>
    </source>
</evidence>
<evidence type="ECO:0000256" key="10">
    <source>
        <dbReference type="SAM" id="MobiDB-lite"/>
    </source>
</evidence>
<feature type="compositionally biased region" description="Acidic residues" evidence="10">
    <location>
        <begin position="1459"/>
        <end position="1472"/>
    </location>
</feature>